<dbReference type="PATRIC" id="fig|742159.3.peg.1965"/>
<evidence type="ECO:0000313" key="3">
    <source>
        <dbReference type="Proteomes" id="UP000004510"/>
    </source>
</evidence>
<organism evidence="2 3">
    <name type="scientific">Achromobacter piechaudii ATCC 43553</name>
    <dbReference type="NCBI Taxonomy" id="742159"/>
    <lineage>
        <taxon>Bacteria</taxon>
        <taxon>Pseudomonadati</taxon>
        <taxon>Pseudomonadota</taxon>
        <taxon>Betaproteobacteria</taxon>
        <taxon>Burkholderiales</taxon>
        <taxon>Alcaligenaceae</taxon>
        <taxon>Achromobacter</taxon>
    </lineage>
</organism>
<accession>D4X6J5</accession>
<dbReference type="AlphaFoldDB" id="D4X6J5"/>
<feature type="domain" description="DNA binding HTH" evidence="1">
    <location>
        <begin position="234"/>
        <end position="264"/>
    </location>
</feature>
<dbReference type="Pfam" id="PF02954">
    <property type="entry name" value="HTH_8"/>
    <property type="match status" value="1"/>
</dbReference>
<protein>
    <submittedName>
        <fullName evidence="2">Transcriptional regulator, Fis family</fullName>
    </submittedName>
</protein>
<gene>
    <name evidence="2" type="ORF">HMPREF0004_1092</name>
</gene>
<dbReference type="eggNOG" id="COG2204">
    <property type="taxonomic scope" value="Bacteria"/>
</dbReference>
<dbReference type="EMBL" id="ADMS01000025">
    <property type="protein sequence ID" value="EFF77523.1"/>
    <property type="molecule type" value="Genomic_DNA"/>
</dbReference>
<reference evidence="3" key="1">
    <citation type="submission" date="2010-03" db="EMBL/GenBank/DDBJ databases">
        <title>Complete sequence of Mobiluncus curtisii ATCC 43063.</title>
        <authorList>
            <person name="Muzny D."/>
            <person name="Qin X."/>
            <person name="Deng J."/>
            <person name="Jiang H."/>
            <person name="Liu Y."/>
            <person name="Qu J."/>
            <person name="Song X.-Z."/>
            <person name="Zhang L."/>
            <person name="Thornton R."/>
            <person name="Coyle M."/>
            <person name="Francisco L."/>
            <person name="Jackson L."/>
            <person name="Javaid M."/>
            <person name="Korchina V."/>
            <person name="Kovar C."/>
            <person name="Mata R."/>
            <person name="Mathew T."/>
            <person name="Ngo R."/>
            <person name="Nguyen L."/>
            <person name="Nguyen N."/>
            <person name="Okwuonu G."/>
            <person name="Ongeri F."/>
            <person name="Pham C."/>
            <person name="Simmons D."/>
            <person name="Wilczek-Boney K."/>
            <person name="Hale W."/>
            <person name="Jakkamsetti A."/>
            <person name="Pham P."/>
            <person name="Ruth R."/>
            <person name="San Lucas F."/>
            <person name="Warren J."/>
            <person name="Zhang J."/>
            <person name="Zhao Z."/>
            <person name="Zhou C."/>
            <person name="Zhu D."/>
            <person name="Lee S."/>
            <person name="Bess C."/>
            <person name="Blankenburg K."/>
            <person name="Forbes L."/>
            <person name="Fu Q."/>
            <person name="Gubbala S."/>
            <person name="Hirani K."/>
            <person name="Jayaseelan J.C."/>
            <person name="Lara F."/>
            <person name="Munidasa M."/>
            <person name="Palculict T."/>
            <person name="Patil S."/>
            <person name="Pu L.-L."/>
            <person name="Saada N."/>
            <person name="Tang L."/>
            <person name="Weissenberger G."/>
            <person name="Zhu Y."/>
            <person name="Hemphill L."/>
            <person name="Shang Y."/>
            <person name="Youmans B."/>
            <person name="Ayvaz T."/>
            <person name="Ross M."/>
            <person name="Santibanez J."/>
            <person name="Aqrawi P."/>
            <person name="Gross S."/>
            <person name="Joshi V."/>
            <person name="Fowler G."/>
            <person name="Nazareth L."/>
            <person name="Reid J."/>
            <person name="Worley K."/>
            <person name="Petrosino J."/>
            <person name="Highlander S."/>
            <person name="Gibbs R."/>
            <person name="Gibbs R."/>
        </authorList>
    </citation>
    <scope>NUCLEOTIDE SEQUENCE [LARGE SCALE GENOMIC DNA]</scope>
    <source>
        <strain evidence="3">ATCC 43553</strain>
    </source>
</reference>
<dbReference type="Proteomes" id="UP000004510">
    <property type="component" value="Unassembled WGS sequence"/>
</dbReference>
<evidence type="ECO:0000259" key="1">
    <source>
        <dbReference type="Pfam" id="PF02954"/>
    </source>
</evidence>
<dbReference type="InterPro" id="IPR002197">
    <property type="entry name" value="HTH_Fis"/>
</dbReference>
<dbReference type="SUPFAM" id="SSF46689">
    <property type="entry name" value="Homeodomain-like"/>
    <property type="match status" value="1"/>
</dbReference>
<dbReference type="HOGENOM" id="CLU_071303_0_0_4"/>
<comment type="caution">
    <text evidence="2">The sequence shown here is derived from an EMBL/GenBank/DDBJ whole genome shotgun (WGS) entry which is preliminary data.</text>
</comment>
<proteinExistence type="predicted"/>
<dbReference type="InterPro" id="IPR009057">
    <property type="entry name" value="Homeodomain-like_sf"/>
</dbReference>
<dbReference type="Gene3D" id="1.10.10.60">
    <property type="entry name" value="Homeodomain-like"/>
    <property type="match status" value="1"/>
</dbReference>
<dbReference type="GO" id="GO:0043565">
    <property type="term" value="F:sequence-specific DNA binding"/>
    <property type="evidence" value="ECO:0007669"/>
    <property type="project" value="InterPro"/>
</dbReference>
<name>D4X6J5_9BURK</name>
<sequence length="289" mass="31396">MPKGNALREVLDCGVLLAPGHEAAMRDWVARHQGELPRIRLHVVPLDSPAALPPSQAGLAVPGPASSPTDVQALARMAVSLRRYDSCVLPVAPSSVAWARMALSMAGATLTTPLLLLMEGMKAPAIEDLLGLGATDFMAQPACLESMRVRLGRLRRSGAGRVARWQQGGQAQLQEPGARYHEHADFDEGMPPRGMRPRVSPEILQQGLAKLRDGRRPPAHEAFRLAKSRVVDGFEREYIQHALSRHGGNVAQAARASAKHRRAFWALMRKHGIEAAPFRQAAQARAMRG</sequence>
<evidence type="ECO:0000313" key="2">
    <source>
        <dbReference type="EMBL" id="EFF77523.1"/>
    </source>
</evidence>